<comment type="caution">
    <text evidence="3">The sequence shown here is derived from an EMBL/GenBank/DDBJ whole genome shotgun (WGS) entry which is preliminary data.</text>
</comment>
<dbReference type="SUPFAM" id="SSF52540">
    <property type="entry name" value="P-loop containing nucleoside triphosphate hydrolases"/>
    <property type="match status" value="1"/>
</dbReference>
<dbReference type="InterPro" id="IPR052648">
    <property type="entry name" value="Ser-tRNA(Sec)_kinase"/>
</dbReference>
<protein>
    <recommendedName>
        <fullName evidence="5">L-seryl-tRNA(Sec) kinase</fullName>
    </recommendedName>
</protein>
<dbReference type="Proteomes" id="UP001292094">
    <property type="component" value="Unassembled WGS sequence"/>
</dbReference>
<dbReference type="GO" id="GO:0000049">
    <property type="term" value="F:tRNA binding"/>
    <property type="evidence" value="ECO:0007669"/>
    <property type="project" value="TreeGrafter"/>
</dbReference>
<dbReference type="Gene3D" id="3.40.50.300">
    <property type="entry name" value="P-loop containing nucleotide triphosphate hydrolases"/>
    <property type="match status" value="1"/>
</dbReference>
<dbReference type="InterPro" id="IPR013641">
    <property type="entry name" value="KTI12/PSTK"/>
</dbReference>
<dbReference type="GO" id="GO:0005524">
    <property type="term" value="F:ATP binding"/>
    <property type="evidence" value="ECO:0007669"/>
    <property type="project" value="UniProtKB-KW"/>
</dbReference>
<accession>A0AAE1QLA3</accession>
<dbReference type="Pfam" id="PF08433">
    <property type="entry name" value="KTI12"/>
    <property type="match status" value="1"/>
</dbReference>
<evidence type="ECO:0000256" key="1">
    <source>
        <dbReference type="ARBA" id="ARBA00022741"/>
    </source>
</evidence>
<evidence type="ECO:0000313" key="4">
    <source>
        <dbReference type="Proteomes" id="UP001292094"/>
    </source>
</evidence>
<dbReference type="GO" id="GO:0016301">
    <property type="term" value="F:kinase activity"/>
    <property type="evidence" value="ECO:0007669"/>
    <property type="project" value="TreeGrafter"/>
</dbReference>
<dbReference type="AlphaFoldDB" id="A0AAE1QLA3"/>
<dbReference type="PANTHER" id="PTHR20873:SF0">
    <property type="entry name" value="L-SERYL-TRNA(SEC) KINASE"/>
    <property type="match status" value="1"/>
</dbReference>
<sequence length="449" mass="49862">MIGLPGSGKTTFCQKLVGYLNTLPSTQAIQPIHICYDDLIPLSEQEKFAQIKQGDLNPTGHGDWKSARQNVYTNIDKLLGCLVSGDDVLYDTLLDSGFMKLDSTFINICNKTISTNTALEPCSINQDNISNTSNNSYIPFINNNTQASFNNVCIPTNIVPVSSTITSHPVPVRKAKPLFVLLLDDNFYYRSMRYESFKLARKHGTGFCQVYVECSTDVALAHNMQRLNRVPEEVVKAMAEKLQPPRPTQHVWEAPTYIVQSEIGPGGEAGLRAKIKSEFGMEILSKVWEMINQCSLLPVLPVEDHSTEVAESRIQCSRSVAHQADLKLRALVGSLIQEFRTLDANTTAVGLSQGTCTTTPACSHCTNTTKATFSQNTISLITPLSLRTNTAALAQQFNMARQKILKEIQNGTLCFPPHLAKEIIPENVNEFKEFLRSELQQRISKDCIE</sequence>
<proteinExistence type="predicted"/>
<reference evidence="3" key="1">
    <citation type="submission" date="2023-11" db="EMBL/GenBank/DDBJ databases">
        <title>Genome assemblies of two species of porcelain crab, Petrolisthes cinctipes and Petrolisthes manimaculis (Anomura: Porcellanidae).</title>
        <authorList>
            <person name="Angst P."/>
        </authorList>
    </citation>
    <scope>NUCLEOTIDE SEQUENCE</scope>
    <source>
        <strain evidence="3">PB745_02</strain>
        <tissue evidence="3">Gill</tissue>
    </source>
</reference>
<evidence type="ECO:0000313" key="3">
    <source>
        <dbReference type="EMBL" id="KAK4327237.1"/>
    </source>
</evidence>
<dbReference type="EMBL" id="JAWZYT010000161">
    <property type="protein sequence ID" value="KAK4327237.1"/>
    <property type="molecule type" value="Genomic_DNA"/>
</dbReference>
<gene>
    <name evidence="3" type="ORF">Pmani_002293</name>
</gene>
<evidence type="ECO:0000256" key="2">
    <source>
        <dbReference type="ARBA" id="ARBA00022840"/>
    </source>
</evidence>
<name>A0AAE1QLA3_9EUCA</name>
<keyword evidence="4" id="KW-1185">Reference proteome</keyword>
<dbReference type="PANTHER" id="PTHR20873">
    <property type="entry name" value="L-SERYL-TRNA(SEC) KINASE"/>
    <property type="match status" value="1"/>
</dbReference>
<evidence type="ECO:0008006" key="5">
    <source>
        <dbReference type="Google" id="ProtNLM"/>
    </source>
</evidence>
<organism evidence="3 4">
    <name type="scientific">Petrolisthes manimaculis</name>
    <dbReference type="NCBI Taxonomy" id="1843537"/>
    <lineage>
        <taxon>Eukaryota</taxon>
        <taxon>Metazoa</taxon>
        <taxon>Ecdysozoa</taxon>
        <taxon>Arthropoda</taxon>
        <taxon>Crustacea</taxon>
        <taxon>Multicrustacea</taxon>
        <taxon>Malacostraca</taxon>
        <taxon>Eumalacostraca</taxon>
        <taxon>Eucarida</taxon>
        <taxon>Decapoda</taxon>
        <taxon>Pleocyemata</taxon>
        <taxon>Anomura</taxon>
        <taxon>Galatheoidea</taxon>
        <taxon>Porcellanidae</taxon>
        <taxon>Petrolisthes</taxon>
    </lineage>
</organism>
<keyword evidence="1" id="KW-0547">Nucleotide-binding</keyword>
<dbReference type="InterPro" id="IPR027417">
    <property type="entry name" value="P-loop_NTPase"/>
</dbReference>
<keyword evidence="2" id="KW-0067">ATP-binding</keyword>